<dbReference type="EMBL" id="CAMPGE010011053">
    <property type="protein sequence ID" value="CAI2369898.1"/>
    <property type="molecule type" value="Genomic_DNA"/>
</dbReference>
<protein>
    <submittedName>
        <fullName evidence="1">Uncharacterized protein</fullName>
    </submittedName>
</protein>
<dbReference type="AlphaFoldDB" id="A0AAD1XFC1"/>
<name>A0AAD1XFC1_EUPCR</name>
<keyword evidence="2" id="KW-1185">Reference proteome</keyword>
<evidence type="ECO:0000313" key="1">
    <source>
        <dbReference type="EMBL" id="CAI2369898.1"/>
    </source>
</evidence>
<reference evidence="1" key="1">
    <citation type="submission" date="2023-07" db="EMBL/GenBank/DDBJ databases">
        <authorList>
            <consortium name="AG Swart"/>
            <person name="Singh M."/>
            <person name="Singh A."/>
            <person name="Seah K."/>
            <person name="Emmerich C."/>
        </authorList>
    </citation>
    <scope>NUCLEOTIDE SEQUENCE</scope>
    <source>
        <strain evidence="1">DP1</strain>
    </source>
</reference>
<comment type="caution">
    <text evidence="1">The sequence shown here is derived from an EMBL/GenBank/DDBJ whole genome shotgun (WGS) entry which is preliminary data.</text>
</comment>
<organism evidence="1 2">
    <name type="scientific">Euplotes crassus</name>
    <dbReference type="NCBI Taxonomy" id="5936"/>
    <lineage>
        <taxon>Eukaryota</taxon>
        <taxon>Sar</taxon>
        <taxon>Alveolata</taxon>
        <taxon>Ciliophora</taxon>
        <taxon>Intramacronucleata</taxon>
        <taxon>Spirotrichea</taxon>
        <taxon>Hypotrichia</taxon>
        <taxon>Euplotida</taxon>
        <taxon>Euplotidae</taxon>
        <taxon>Moneuplotes</taxon>
    </lineage>
</organism>
<proteinExistence type="predicted"/>
<evidence type="ECO:0000313" key="2">
    <source>
        <dbReference type="Proteomes" id="UP001295684"/>
    </source>
</evidence>
<accession>A0AAD1XFC1</accession>
<dbReference type="Proteomes" id="UP001295684">
    <property type="component" value="Unassembled WGS sequence"/>
</dbReference>
<gene>
    <name evidence="1" type="ORF">ECRASSUSDP1_LOCUS11202</name>
</gene>
<sequence>MDLNCEWDNMCAKENRRSACDSSLENSKCSVRKDKILAFRSLNYQKSANLIKSASVHAINILINKSCPRKSPA</sequence>